<comment type="caution">
    <text evidence="1">The sequence shown here is derived from an EMBL/GenBank/DDBJ whole genome shotgun (WGS) entry which is preliminary data.</text>
</comment>
<reference evidence="1" key="1">
    <citation type="submission" date="2017-04" db="EMBL/GenBank/DDBJ databases">
        <title>Unexpected and diverse lifestyles within the genus Limnohabitans.</title>
        <authorList>
            <person name="Kasalicky V."/>
            <person name="Mehrshad M."/>
            <person name="Andrei S.-A."/>
            <person name="Salcher M."/>
            <person name="Kratochvilova H."/>
            <person name="Simek K."/>
            <person name="Ghai R."/>
        </authorList>
    </citation>
    <scope>NUCLEOTIDE SEQUENCE [LARGE SCALE GENOMIC DNA]</scope>
    <source>
        <strain evidence="1">II-D5</strain>
    </source>
</reference>
<sequence length="97" mass="10643">MSPDTSKEYQCAVEEAANAFMKVMALRGFSVRDYPQNFVAQMAQQTRLAFESNRIGAHANANALVSELLRAAPPALKQVLPAKSKSMPFQALGRRMA</sequence>
<dbReference type="OrthoDB" id="8905841at2"/>
<proteinExistence type="predicted"/>
<gene>
    <name evidence="1" type="ORF">H663_012185</name>
</gene>
<dbReference type="EMBL" id="LFYT02000014">
    <property type="protein sequence ID" value="PVE42472.1"/>
    <property type="molecule type" value="Genomic_DNA"/>
</dbReference>
<evidence type="ECO:0000313" key="1">
    <source>
        <dbReference type="EMBL" id="PVE42472.1"/>
    </source>
</evidence>
<name>A0A2T7UCX2_9BURK</name>
<evidence type="ECO:0000313" key="2">
    <source>
        <dbReference type="Proteomes" id="UP000037507"/>
    </source>
</evidence>
<keyword evidence="2" id="KW-1185">Reference proteome</keyword>
<protein>
    <submittedName>
        <fullName evidence="1">Uncharacterized protein</fullName>
    </submittedName>
</protein>
<dbReference type="RefSeq" id="WP_053175330.1">
    <property type="nucleotide sequence ID" value="NZ_LFYT02000014.1"/>
</dbReference>
<accession>A0A2T7UCX2</accession>
<dbReference type="AlphaFoldDB" id="A0A2T7UCX2"/>
<organism evidence="1 2">
    <name type="scientific">Limnohabitans planktonicus II-D5</name>
    <dbReference type="NCBI Taxonomy" id="1293045"/>
    <lineage>
        <taxon>Bacteria</taxon>
        <taxon>Pseudomonadati</taxon>
        <taxon>Pseudomonadota</taxon>
        <taxon>Betaproteobacteria</taxon>
        <taxon>Burkholderiales</taxon>
        <taxon>Comamonadaceae</taxon>
        <taxon>Limnohabitans</taxon>
    </lineage>
</organism>
<dbReference type="Proteomes" id="UP000037507">
    <property type="component" value="Unassembled WGS sequence"/>
</dbReference>